<dbReference type="Proteomes" id="UP001066276">
    <property type="component" value="Chromosome 8"/>
</dbReference>
<comment type="caution">
    <text evidence="2">The sequence shown here is derived from an EMBL/GenBank/DDBJ whole genome shotgun (WGS) entry which is preliminary data.</text>
</comment>
<gene>
    <name evidence="2" type="ORF">NDU88_001725</name>
</gene>
<keyword evidence="3" id="KW-1185">Reference proteome</keyword>
<evidence type="ECO:0000256" key="1">
    <source>
        <dbReference type="SAM" id="MobiDB-lite"/>
    </source>
</evidence>
<feature type="compositionally biased region" description="Basic and acidic residues" evidence="1">
    <location>
        <begin position="49"/>
        <end position="72"/>
    </location>
</feature>
<feature type="region of interest" description="Disordered" evidence="1">
    <location>
        <begin position="42"/>
        <end position="90"/>
    </location>
</feature>
<dbReference type="EMBL" id="JANPWB010000012">
    <property type="protein sequence ID" value="KAJ1113481.1"/>
    <property type="molecule type" value="Genomic_DNA"/>
</dbReference>
<name>A0AAV7NBM5_PLEWA</name>
<proteinExistence type="predicted"/>
<feature type="region of interest" description="Disordered" evidence="1">
    <location>
        <begin position="1"/>
        <end position="28"/>
    </location>
</feature>
<organism evidence="2 3">
    <name type="scientific">Pleurodeles waltl</name>
    <name type="common">Iberian ribbed newt</name>
    <dbReference type="NCBI Taxonomy" id="8319"/>
    <lineage>
        <taxon>Eukaryota</taxon>
        <taxon>Metazoa</taxon>
        <taxon>Chordata</taxon>
        <taxon>Craniata</taxon>
        <taxon>Vertebrata</taxon>
        <taxon>Euteleostomi</taxon>
        <taxon>Amphibia</taxon>
        <taxon>Batrachia</taxon>
        <taxon>Caudata</taxon>
        <taxon>Salamandroidea</taxon>
        <taxon>Salamandridae</taxon>
        <taxon>Pleurodelinae</taxon>
        <taxon>Pleurodeles</taxon>
    </lineage>
</organism>
<reference evidence="2" key="1">
    <citation type="journal article" date="2022" name="bioRxiv">
        <title>Sequencing and chromosome-scale assembly of the giantPleurodeles waltlgenome.</title>
        <authorList>
            <person name="Brown T."/>
            <person name="Elewa A."/>
            <person name="Iarovenko S."/>
            <person name="Subramanian E."/>
            <person name="Araus A.J."/>
            <person name="Petzold A."/>
            <person name="Susuki M."/>
            <person name="Suzuki K.-i.T."/>
            <person name="Hayashi T."/>
            <person name="Toyoda A."/>
            <person name="Oliveira C."/>
            <person name="Osipova E."/>
            <person name="Leigh N.D."/>
            <person name="Simon A."/>
            <person name="Yun M.H."/>
        </authorList>
    </citation>
    <scope>NUCLEOTIDE SEQUENCE</scope>
    <source>
        <strain evidence="2">20211129_DDA</strain>
        <tissue evidence="2">Liver</tissue>
    </source>
</reference>
<dbReference type="AlphaFoldDB" id="A0AAV7NBM5"/>
<evidence type="ECO:0000313" key="3">
    <source>
        <dbReference type="Proteomes" id="UP001066276"/>
    </source>
</evidence>
<accession>A0AAV7NBM5</accession>
<sequence>MNDADDVATMEPLNQSPRGQTKRSAPGSIYDFRVAEIRLRGRLRQTGGRADKVEERRDGAERRRRRGVEIRRTRGLRTAKATRKAGTRRA</sequence>
<protein>
    <submittedName>
        <fullName evidence="2">Uncharacterized protein</fullName>
    </submittedName>
</protein>
<evidence type="ECO:0000313" key="2">
    <source>
        <dbReference type="EMBL" id="KAJ1113481.1"/>
    </source>
</evidence>
<feature type="compositionally biased region" description="Basic residues" evidence="1">
    <location>
        <begin position="73"/>
        <end position="90"/>
    </location>
</feature>
<feature type="compositionally biased region" description="Polar residues" evidence="1">
    <location>
        <begin position="12"/>
        <end position="23"/>
    </location>
</feature>